<name>A0AAE7E7B8_9BACT</name>
<dbReference type="AlphaFoldDB" id="A0AAE7E7B8"/>
<accession>A0AAE7E7B8</accession>
<dbReference type="Proteomes" id="UP000503313">
    <property type="component" value="Chromosome"/>
</dbReference>
<gene>
    <name evidence="1" type="ORF">ADFLV_1150</name>
</gene>
<sequence>MKRGIITTPSILTELPSGGFRQERNLNIDEIRYYSLYFDQVVIPTNNFIHFSLEQEEELINLKLIERPRYNITGTLNSNDYPKYQLDLQYKELEKRNSNSNEIIWNLHQMGGNKIYTHNENVEIRTNLIIELYNLLPVPVGKISFEEILKFKEYRKDELNILHDTLEELYLEILKSPDSDLTKKKIINTLNKNILDLQKVSKEKWNEFRYFSLNTNFNMKDVSKGAFEGYGIAEFIGFIGEKIGLLSNNNTELIKILGAAIGTLSSAINIKVKEQNSLKNEKLNYISNASKEGIVKIKNK</sequence>
<evidence type="ECO:0000313" key="2">
    <source>
        <dbReference type="Proteomes" id="UP000503313"/>
    </source>
</evidence>
<dbReference type="Pfam" id="PF19749">
    <property type="entry name" value="DUF6236"/>
    <property type="match status" value="1"/>
</dbReference>
<protein>
    <submittedName>
        <fullName evidence="1">Uncharacterized protein</fullName>
    </submittedName>
</protein>
<organism evidence="1 2">
    <name type="scientific">Arcobacter defluvii</name>
    <dbReference type="NCBI Taxonomy" id="873191"/>
    <lineage>
        <taxon>Bacteria</taxon>
        <taxon>Pseudomonadati</taxon>
        <taxon>Campylobacterota</taxon>
        <taxon>Epsilonproteobacteria</taxon>
        <taxon>Campylobacterales</taxon>
        <taxon>Arcobacteraceae</taxon>
        <taxon>Arcobacter</taxon>
    </lineage>
</organism>
<evidence type="ECO:0000313" key="1">
    <source>
        <dbReference type="EMBL" id="QKF77183.1"/>
    </source>
</evidence>
<reference evidence="1 2" key="1">
    <citation type="submission" date="2020-05" db="EMBL/GenBank/DDBJ databases">
        <title>Complete genome sequencing of Campylobacter and Arcobacter type strains.</title>
        <authorList>
            <person name="Miller W.G."/>
            <person name="Yee E."/>
        </authorList>
    </citation>
    <scope>NUCLEOTIDE SEQUENCE [LARGE SCALE GENOMIC DNA]</scope>
    <source>
        <strain evidence="1 2">LMG 25694</strain>
    </source>
</reference>
<proteinExistence type="predicted"/>
<dbReference type="RefSeq" id="WP_129011095.1">
    <property type="nucleotide sequence ID" value="NZ_CP053835.1"/>
</dbReference>
<dbReference type="InterPro" id="IPR046203">
    <property type="entry name" value="DUF6236"/>
</dbReference>
<keyword evidence="2" id="KW-1185">Reference proteome</keyword>
<dbReference type="KEGG" id="adz:ADFLV_1150"/>
<dbReference type="EMBL" id="CP053835">
    <property type="protein sequence ID" value="QKF77183.1"/>
    <property type="molecule type" value="Genomic_DNA"/>
</dbReference>